<dbReference type="Pfam" id="PF13561">
    <property type="entry name" value="adh_short_C2"/>
    <property type="match status" value="1"/>
</dbReference>
<dbReference type="PROSITE" id="PS00061">
    <property type="entry name" value="ADH_SHORT"/>
    <property type="match status" value="1"/>
</dbReference>
<evidence type="ECO:0000256" key="2">
    <source>
        <dbReference type="ARBA" id="ARBA00023002"/>
    </source>
</evidence>
<dbReference type="STRING" id="549789.NIES30_10990"/>
<dbReference type="FunFam" id="3.40.50.720:FF:000084">
    <property type="entry name" value="Short-chain dehydrogenase reductase"/>
    <property type="match status" value="1"/>
</dbReference>
<dbReference type="GO" id="GO:0016491">
    <property type="term" value="F:oxidoreductase activity"/>
    <property type="evidence" value="ECO:0007669"/>
    <property type="project" value="UniProtKB-KW"/>
</dbReference>
<evidence type="ECO:0000256" key="1">
    <source>
        <dbReference type="ARBA" id="ARBA00006484"/>
    </source>
</evidence>
<sequence length="256" mass="27441">MSQVDQSPVALVTGGAQGIGLGITQFLLNQGWRVAIADMNTAAGAALQDTLPQFRESFIFLPCNVSQEREVECSVGAALDWFGQLNGLVNNAGIANPYSGPVEDLTLEDWNRWIGTNLTGYFLMVKHTVRHLRAVQGAIVNISSVRALQSEPDSEAYAASKGGIVALTHALAMSLGPAIRVNCISPGWIDVSALKHPPQESHLSPTDHAQHPVGRVGQAQDIAEMAYFLLSDKAGFITGQNIVMDGGMGRKMIYEE</sequence>
<dbReference type="RefSeq" id="WP_073608479.1">
    <property type="nucleotide sequence ID" value="NZ_MRCG01000007.1"/>
</dbReference>
<name>A0A1U7J5J2_9CYAN</name>
<dbReference type="InterPro" id="IPR002347">
    <property type="entry name" value="SDR_fam"/>
</dbReference>
<accession>A0A1U7J5J2</accession>
<dbReference type="Proteomes" id="UP000185557">
    <property type="component" value="Unassembled WGS sequence"/>
</dbReference>
<dbReference type="AlphaFoldDB" id="A0A1U7J5J2"/>
<dbReference type="PANTHER" id="PTHR24321:SF8">
    <property type="entry name" value="ESTRADIOL 17-BETA-DEHYDROGENASE 8-RELATED"/>
    <property type="match status" value="1"/>
</dbReference>
<dbReference type="InterPro" id="IPR020904">
    <property type="entry name" value="Sc_DH/Rdtase_CS"/>
</dbReference>
<dbReference type="InterPro" id="IPR036291">
    <property type="entry name" value="NAD(P)-bd_dom_sf"/>
</dbReference>
<dbReference type="SUPFAM" id="SSF51735">
    <property type="entry name" value="NAD(P)-binding Rossmann-fold domains"/>
    <property type="match status" value="1"/>
</dbReference>
<dbReference type="Gene3D" id="3.40.50.720">
    <property type="entry name" value="NAD(P)-binding Rossmann-like Domain"/>
    <property type="match status" value="1"/>
</dbReference>
<evidence type="ECO:0000313" key="4">
    <source>
        <dbReference type="Proteomes" id="UP000185557"/>
    </source>
</evidence>
<reference evidence="3 4" key="1">
    <citation type="submission" date="2016-11" db="EMBL/GenBank/DDBJ databases">
        <title>Draft Genome Sequences of Nine Cyanobacterial Strains from Diverse Habitats.</title>
        <authorList>
            <person name="Zhu T."/>
            <person name="Hou S."/>
            <person name="Lu X."/>
            <person name="Hess W.R."/>
        </authorList>
    </citation>
    <scope>NUCLEOTIDE SEQUENCE [LARGE SCALE GENOMIC DNA]</scope>
    <source>
        <strain evidence="3 4">NIES-30</strain>
    </source>
</reference>
<comment type="similarity">
    <text evidence="1">Belongs to the short-chain dehydrogenases/reductases (SDR) family.</text>
</comment>
<proteinExistence type="inferred from homology"/>
<organism evidence="3 4">
    <name type="scientific">Phormidium tenue NIES-30</name>
    <dbReference type="NCBI Taxonomy" id="549789"/>
    <lineage>
        <taxon>Bacteria</taxon>
        <taxon>Bacillati</taxon>
        <taxon>Cyanobacteriota</taxon>
        <taxon>Cyanophyceae</taxon>
        <taxon>Oscillatoriophycideae</taxon>
        <taxon>Oscillatoriales</taxon>
        <taxon>Oscillatoriaceae</taxon>
        <taxon>Phormidium</taxon>
    </lineage>
</organism>
<dbReference type="PANTHER" id="PTHR24321">
    <property type="entry name" value="DEHYDROGENASES, SHORT CHAIN"/>
    <property type="match status" value="1"/>
</dbReference>
<dbReference type="PRINTS" id="PR00081">
    <property type="entry name" value="GDHRDH"/>
</dbReference>
<keyword evidence="2" id="KW-0560">Oxidoreductase</keyword>
<dbReference type="OrthoDB" id="9785520at2"/>
<dbReference type="PRINTS" id="PR00080">
    <property type="entry name" value="SDRFAMILY"/>
</dbReference>
<dbReference type="EMBL" id="MRCG01000007">
    <property type="protein sequence ID" value="OKH48026.1"/>
    <property type="molecule type" value="Genomic_DNA"/>
</dbReference>
<comment type="caution">
    <text evidence="3">The sequence shown here is derived from an EMBL/GenBank/DDBJ whole genome shotgun (WGS) entry which is preliminary data.</text>
</comment>
<keyword evidence="4" id="KW-1185">Reference proteome</keyword>
<protein>
    <submittedName>
        <fullName evidence="3">Oxidoreductase</fullName>
    </submittedName>
</protein>
<gene>
    <name evidence="3" type="ORF">NIES30_10990</name>
</gene>
<evidence type="ECO:0000313" key="3">
    <source>
        <dbReference type="EMBL" id="OKH48026.1"/>
    </source>
</evidence>